<evidence type="ECO:0000313" key="3">
    <source>
        <dbReference type="EMBL" id="RKP45718.1"/>
    </source>
</evidence>
<evidence type="ECO:0000256" key="1">
    <source>
        <dbReference type="SAM" id="MobiDB-lite"/>
    </source>
</evidence>
<evidence type="ECO:0000259" key="2">
    <source>
        <dbReference type="SMART" id="SM01321"/>
    </source>
</evidence>
<dbReference type="GO" id="GO:0004803">
    <property type="term" value="F:transposase activity"/>
    <property type="evidence" value="ECO:0007669"/>
    <property type="project" value="InterPro"/>
</dbReference>
<proteinExistence type="predicted"/>
<feature type="domain" description="Transposase IS200-like" evidence="2">
    <location>
        <begin position="9"/>
        <end position="124"/>
    </location>
</feature>
<dbReference type="SMART" id="SM01321">
    <property type="entry name" value="Y1_Tnp"/>
    <property type="match status" value="1"/>
</dbReference>
<comment type="caution">
    <text evidence="3">The sequence shown here is derived from an EMBL/GenBank/DDBJ whole genome shotgun (WGS) entry which is preliminary data.</text>
</comment>
<dbReference type="PANTHER" id="PTHR34322">
    <property type="entry name" value="TRANSPOSASE, Y1_TNP DOMAIN-CONTAINING"/>
    <property type="match status" value="1"/>
</dbReference>
<dbReference type="PANTHER" id="PTHR34322:SF2">
    <property type="entry name" value="TRANSPOSASE IS200-LIKE DOMAIN-CONTAINING PROTEIN"/>
    <property type="match status" value="1"/>
</dbReference>
<name>A0A494X4V2_9BURK</name>
<dbReference type="Proteomes" id="UP000270342">
    <property type="component" value="Unassembled WGS sequence"/>
</dbReference>
<reference evidence="3 4" key="1">
    <citation type="submission" date="2018-10" db="EMBL/GenBank/DDBJ databases">
        <title>Robbsia sp. DHC34, isolated from soil.</title>
        <authorList>
            <person name="Gao Z.-H."/>
            <person name="Qiu L.-H."/>
        </authorList>
    </citation>
    <scope>NUCLEOTIDE SEQUENCE [LARGE SCALE GENOMIC DNA]</scope>
    <source>
        <strain evidence="3 4">DHC34</strain>
    </source>
</reference>
<dbReference type="GO" id="GO:0003677">
    <property type="term" value="F:DNA binding"/>
    <property type="evidence" value="ECO:0007669"/>
    <property type="project" value="InterPro"/>
</dbReference>
<dbReference type="Pfam" id="PF01797">
    <property type="entry name" value="Y1_Tnp"/>
    <property type="match status" value="1"/>
</dbReference>
<dbReference type="InterPro" id="IPR036515">
    <property type="entry name" value="Transposase_17_sf"/>
</dbReference>
<dbReference type="InterPro" id="IPR002686">
    <property type="entry name" value="Transposase_17"/>
</dbReference>
<dbReference type="Gene3D" id="3.30.70.1290">
    <property type="entry name" value="Transposase IS200-like"/>
    <property type="match status" value="1"/>
</dbReference>
<dbReference type="AlphaFoldDB" id="A0A494X4V2"/>
<dbReference type="RefSeq" id="WP_121090765.1">
    <property type="nucleotide sequence ID" value="NZ_RBZU01000016.1"/>
</dbReference>
<feature type="region of interest" description="Disordered" evidence="1">
    <location>
        <begin position="218"/>
        <end position="248"/>
    </location>
</feature>
<dbReference type="OrthoDB" id="9814067at2"/>
<sequence length="248" mass="28593">MARLARLYVPDEPQHVILRGLNNQSAFVDAEDYALFLDCLKAASRDHSLAVHAYSLMPSAVHLLVTPREETSLPKAMQAVGRRYVAHFNRRYGRRGTLWEGRYRATVLESERYFLLCSRFVELRPVRAQIVADPVDYKWTSFAHHTGVVLDALITDHAQYWSLGNTPFERQRRYKEMIEQPLDERDVDLLEQATLKGWVIGSEAWLDWCARQANRRVSPLPRGRPRKARADEPAVEPGSEDDPQRRVG</sequence>
<dbReference type="SUPFAM" id="SSF143422">
    <property type="entry name" value="Transposase IS200-like"/>
    <property type="match status" value="1"/>
</dbReference>
<dbReference type="EMBL" id="RBZU01000016">
    <property type="protein sequence ID" value="RKP45718.1"/>
    <property type="molecule type" value="Genomic_DNA"/>
</dbReference>
<organism evidence="3 4">
    <name type="scientific">Pararobbsia silviterrae</name>
    <dbReference type="NCBI Taxonomy" id="1792498"/>
    <lineage>
        <taxon>Bacteria</taxon>
        <taxon>Pseudomonadati</taxon>
        <taxon>Pseudomonadota</taxon>
        <taxon>Betaproteobacteria</taxon>
        <taxon>Burkholderiales</taxon>
        <taxon>Burkholderiaceae</taxon>
        <taxon>Pararobbsia</taxon>
    </lineage>
</organism>
<gene>
    <name evidence="3" type="ORF">D7S86_25625</name>
</gene>
<evidence type="ECO:0000313" key="4">
    <source>
        <dbReference type="Proteomes" id="UP000270342"/>
    </source>
</evidence>
<protein>
    <submittedName>
        <fullName evidence="3">Transposase</fullName>
    </submittedName>
</protein>
<dbReference type="GO" id="GO:0006313">
    <property type="term" value="P:DNA transposition"/>
    <property type="evidence" value="ECO:0007669"/>
    <property type="project" value="InterPro"/>
</dbReference>
<keyword evidence="4" id="KW-1185">Reference proteome</keyword>
<accession>A0A494X4V2</accession>